<dbReference type="InterPro" id="IPR008334">
    <property type="entry name" value="5'-Nucleotdase_C"/>
</dbReference>
<dbReference type="InterPro" id="IPR036907">
    <property type="entry name" value="5'-Nucleotdase_C_sf"/>
</dbReference>
<reference evidence="3" key="2">
    <citation type="submission" date="2021-04" db="EMBL/GenBank/DDBJ databases">
        <authorList>
            <person name="Gilroy R."/>
        </authorList>
    </citation>
    <scope>NUCLEOTIDE SEQUENCE</scope>
    <source>
        <strain evidence="3">MalCec1-1739</strain>
    </source>
</reference>
<keyword evidence="1" id="KW-0732">Signal</keyword>
<organism evidence="3 4">
    <name type="scientific">Candidatus Avibacteroides avistercoris</name>
    <dbReference type="NCBI Taxonomy" id="2840690"/>
    <lineage>
        <taxon>Bacteria</taxon>
        <taxon>Pseudomonadati</taxon>
        <taxon>Bacteroidota</taxon>
        <taxon>Bacteroidia</taxon>
        <taxon>Bacteroidales</taxon>
        <taxon>Bacteroidaceae</taxon>
        <taxon>Bacteroidaceae incertae sedis</taxon>
        <taxon>Candidatus Avibacteroides</taxon>
    </lineage>
</organism>
<dbReference type="AlphaFoldDB" id="A0A9D2UJ58"/>
<sequence>MSLAFRQLLPAIALILSLHSCGAHYSLVRIDGTSVPVDSVFDPLISGRVTEIIGDYQSDLAEEMSPVLGTSAAVMLSAAPRDYNVLANTVADILRDAASGIDEDVAFAVINVGGLRCDLPAGPISVGTAFELLPFTNTMCIVTLHGDAVLELFGQIALMGGEGVSEDVNLTVTADGRLLDARIDGVPVDGDADYRVATIDFVAEGNDGMTAFKKASGQFYPDDCLFRDIFIRHVRRLASHGQALQPKTDRRIFVK</sequence>
<proteinExistence type="predicted"/>
<dbReference type="PRINTS" id="PR01607">
    <property type="entry name" value="APYRASEFAMLY"/>
</dbReference>
<dbReference type="InterPro" id="IPR006179">
    <property type="entry name" value="5_nucleotidase/apyrase"/>
</dbReference>
<dbReference type="Proteomes" id="UP000787625">
    <property type="component" value="Unassembled WGS sequence"/>
</dbReference>
<feature type="domain" description="5'-Nucleotidase C-terminal" evidence="2">
    <location>
        <begin position="85"/>
        <end position="213"/>
    </location>
</feature>
<name>A0A9D2UJ58_9BACT</name>
<dbReference type="GO" id="GO:0016787">
    <property type="term" value="F:hydrolase activity"/>
    <property type="evidence" value="ECO:0007669"/>
    <property type="project" value="InterPro"/>
</dbReference>
<dbReference type="EMBL" id="DWUP01000142">
    <property type="protein sequence ID" value="HJD53296.1"/>
    <property type="molecule type" value="Genomic_DNA"/>
</dbReference>
<dbReference type="PANTHER" id="PTHR11575:SF24">
    <property type="entry name" value="5'-NUCLEOTIDASE"/>
    <property type="match status" value="1"/>
</dbReference>
<evidence type="ECO:0000259" key="2">
    <source>
        <dbReference type="Pfam" id="PF02872"/>
    </source>
</evidence>
<gene>
    <name evidence="3" type="ORF">IAA93_06190</name>
</gene>
<reference evidence="3" key="1">
    <citation type="journal article" date="2021" name="PeerJ">
        <title>Extensive microbial diversity within the chicken gut microbiome revealed by metagenomics and culture.</title>
        <authorList>
            <person name="Gilroy R."/>
            <person name="Ravi A."/>
            <person name="Getino M."/>
            <person name="Pursley I."/>
            <person name="Horton D.L."/>
            <person name="Alikhan N.F."/>
            <person name="Baker D."/>
            <person name="Gharbi K."/>
            <person name="Hall N."/>
            <person name="Watson M."/>
            <person name="Adriaenssens E.M."/>
            <person name="Foster-Nyarko E."/>
            <person name="Jarju S."/>
            <person name="Secka A."/>
            <person name="Antonio M."/>
            <person name="Oren A."/>
            <person name="Chaudhuri R.R."/>
            <person name="La Ragione R."/>
            <person name="Hildebrand F."/>
            <person name="Pallen M.J."/>
        </authorList>
    </citation>
    <scope>NUCLEOTIDE SEQUENCE</scope>
    <source>
        <strain evidence="3">MalCec1-1739</strain>
    </source>
</reference>
<dbReference type="SUPFAM" id="SSF55816">
    <property type="entry name" value="5'-nucleotidase (syn. UDP-sugar hydrolase), C-terminal domain"/>
    <property type="match status" value="1"/>
</dbReference>
<accession>A0A9D2UJ58</accession>
<evidence type="ECO:0000313" key="4">
    <source>
        <dbReference type="Proteomes" id="UP000787625"/>
    </source>
</evidence>
<dbReference type="Gene3D" id="3.90.780.10">
    <property type="entry name" value="5'-Nucleotidase, C-terminal domain"/>
    <property type="match status" value="1"/>
</dbReference>
<dbReference type="Pfam" id="PF02872">
    <property type="entry name" value="5_nucleotid_C"/>
    <property type="match status" value="1"/>
</dbReference>
<feature type="chain" id="PRO_5039195014" evidence="1">
    <location>
        <begin position="26"/>
        <end position="255"/>
    </location>
</feature>
<feature type="signal peptide" evidence="1">
    <location>
        <begin position="1"/>
        <end position="25"/>
    </location>
</feature>
<evidence type="ECO:0000313" key="3">
    <source>
        <dbReference type="EMBL" id="HJD53296.1"/>
    </source>
</evidence>
<evidence type="ECO:0000256" key="1">
    <source>
        <dbReference type="SAM" id="SignalP"/>
    </source>
</evidence>
<comment type="caution">
    <text evidence="3">The sequence shown here is derived from an EMBL/GenBank/DDBJ whole genome shotgun (WGS) entry which is preliminary data.</text>
</comment>
<dbReference type="GO" id="GO:0009166">
    <property type="term" value="P:nucleotide catabolic process"/>
    <property type="evidence" value="ECO:0007669"/>
    <property type="project" value="InterPro"/>
</dbReference>
<dbReference type="PANTHER" id="PTHR11575">
    <property type="entry name" value="5'-NUCLEOTIDASE-RELATED"/>
    <property type="match status" value="1"/>
</dbReference>
<protein>
    <submittedName>
        <fullName evidence="3">5'-nucleotidase C-terminal domain-containing protein</fullName>
    </submittedName>
</protein>